<evidence type="ECO:0000313" key="11">
    <source>
        <dbReference type="EMBL" id="TVM34480.1"/>
    </source>
</evidence>
<evidence type="ECO:0000256" key="2">
    <source>
        <dbReference type="ARBA" id="ARBA00009425"/>
    </source>
</evidence>
<keyword evidence="3" id="KW-1003">Cell membrane</keyword>
<dbReference type="InterPro" id="IPR046806">
    <property type="entry name" value="MrpA_C/MbhE"/>
</dbReference>
<dbReference type="OrthoDB" id="2085045at2"/>
<keyword evidence="4 7" id="KW-0812">Transmembrane</keyword>
<dbReference type="InterPro" id="IPR007182">
    <property type="entry name" value="MnhB"/>
</dbReference>
<dbReference type="RefSeq" id="WP_144234873.1">
    <property type="nucleotide sequence ID" value="NZ_CP039543.1"/>
</dbReference>
<feature type="transmembrane region" description="Helical" evidence="7">
    <location>
        <begin position="197"/>
        <end position="222"/>
    </location>
</feature>
<feature type="domain" description="MrpA C-terminal/MbhE" evidence="9">
    <location>
        <begin position="31"/>
        <end position="87"/>
    </location>
</feature>
<dbReference type="PANTHER" id="PTHR33932:SF4">
    <property type="entry name" value="NA(+)_H(+) ANTIPORTER SUBUNIT B"/>
    <property type="match status" value="1"/>
</dbReference>
<dbReference type="Pfam" id="PF20501">
    <property type="entry name" value="MbhE"/>
    <property type="match status" value="1"/>
</dbReference>
<dbReference type="AlphaFoldDB" id="A0A6P1ZH50"/>
<reference evidence="10 13" key="2">
    <citation type="submission" date="2019-04" db="EMBL/GenBank/DDBJ databases">
        <title>Isolation and culture of sulfate reducing bacteria from the cold seep of the South China Sea.</title>
        <authorList>
            <person name="Sun C."/>
            <person name="Liu R."/>
        </authorList>
    </citation>
    <scope>NUCLEOTIDE SEQUENCE [LARGE SCALE GENOMIC DNA]</scope>
    <source>
        <strain evidence="10 13">CS1</strain>
    </source>
</reference>
<dbReference type="GO" id="GO:0005886">
    <property type="term" value="C:plasma membrane"/>
    <property type="evidence" value="ECO:0007669"/>
    <property type="project" value="UniProtKB-SubCell"/>
</dbReference>
<evidence type="ECO:0000259" key="9">
    <source>
        <dbReference type="Pfam" id="PF20501"/>
    </source>
</evidence>
<evidence type="ECO:0000313" key="10">
    <source>
        <dbReference type="EMBL" id="QJT07606.1"/>
    </source>
</evidence>
<keyword evidence="5 7" id="KW-1133">Transmembrane helix</keyword>
<evidence type="ECO:0000256" key="6">
    <source>
        <dbReference type="ARBA" id="ARBA00023136"/>
    </source>
</evidence>
<evidence type="ECO:0000256" key="7">
    <source>
        <dbReference type="SAM" id="Phobius"/>
    </source>
</evidence>
<keyword evidence="13" id="KW-1185">Reference proteome</keyword>
<evidence type="ECO:0000256" key="3">
    <source>
        <dbReference type="ARBA" id="ARBA00022475"/>
    </source>
</evidence>
<evidence type="ECO:0000259" key="8">
    <source>
        <dbReference type="Pfam" id="PF04039"/>
    </source>
</evidence>
<reference evidence="11 12" key="1">
    <citation type="submission" date="2018-06" db="EMBL/GenBank/DDBJ databases">
        <title>Complete genome of Desulfovibrio marinus P48SEP.</title>
        <authorList>
            <person name="Crispim J.S."/>
            <person name="Vidigal P.M.P."/>
            <person name="Silva L.C.F."/>
            <person name="Araujo L.C."/>
            <person name="Laguardia C.N."/>
            <person name="Dias R.S."/>
            <person name="Sousa M.P."/>
            <person name="Paula S.O."/>
            <person name="Silva C."/>
        </authorList>
    </citation>
    <scope>NUCLEOTIDE SEQUENCE [LARGE SCALE GENOMIC DNA]</scope>
    <source>
        <strain evidence="11 12">P48SEP</strain>
    </source>
</reference>
<evidence type="ECO:0000256" key="1">
    <source>
        <dbReference type="ARBA" id="ARBA00004651"/>
    </source>
</evidence>
<evidence type="ECO:0000256" key="4">
    <source>
        <dbReference type="ARBA" id="ARBA00022692"/>
    </source>
</evidence>
<proteinExistence type="inferred from homology"/>
<accession>A0A6P1ZH50</accession>
<dbReference type="EMBL" id="QMIF01000004">
    <property type="protein sequence ID" value="TVM34480.1"/>
    <property type="molecule type" value="Genomic_DNA"/>
</dbReference>
<dbReference type="Proteomes" id="UP000434052">
    <property type="component" value="Unassembled WGS sequence"/>
</dbReference>
<organism evidence="11 12">
    <name type="scientific">Oceanidesulfovibrio marinus</name>
    <dbReference type="NCBI Taxonomy" id="370038"/>
    <lineage>
        <taxon>Bacteria</taxon>
        <taxon>Pseudomonadati</taxon>
        <taxon>Thermodesulfobacteriota</taxon>
        <taxon>Desulfovibrionia</taxon>
        <taxon>Desulfovibrionales</taxon>
        <taxon>Desulfovibrionaceae</taxon>
        <taxon>Oceanidesulfovibrio</taxon>
    </lineage>
</organism>
<feature type="transmembrane region" description="Helical" evidence="7">
    <location>
        <begin position="72"/>
        <end position="91"/>
    </location>
</feature>
<dbReference type="Proteomes" id="UP000503251">
    <property type="component" value="Chromosome"/>
</dbReference>
<feature type="transmembrane region" description="Helical" evidence="7">
    <location>
        <begin position="165"/>
        <end position="185"/>
    </location>
</feature>
<feature type="domain" description="Na+/H+ antiporter MnhB subunit-related protein" evidence="8">
    <location>
        <begin position="138"/>
        <end position="260"/>
    </location>
</feature>
<evidence type="ECO:0000313" key="12">
    <source>
        <dbReference type="Proteomes" id="UP000434052"/>
    </source>
</evidence>
<feature type="transmembrane region" description="Helical" evidence="7">
    <location>
        <begin position="139"/>
        <end position="159"/>
    </location>
</feature>
<sequence length="276" mass="30238">MKKVSLVLVLVFGLVLVYVLTDFPKWGDPSSPASSHLSPYYIEHSLEDTSVPNVVTALLADYRGFDTMFETAVVFTAAMACFFLLRVLVCYRTRDERLYRHLESGVVLRITGPKRLPPGSSFRRVESPRARFDVVTSKVSRILVPFIQLFALYVVAHGHHSPGGGFQGGVILGAAYILYAIAHDLQTACDRYLERVMFTMLAGGVLLYAGTGAACMALGGNFLDYSVLAPVFQLSPVASRSFGILVVEIGVAMTVMSTMILLYNFLVSMGRCEEGL</sequence>
<evidence type="ECO:0000256" key="5">
    <source>
        <dbReference type="ARBA" id="ARBA00022989"/>
    </source>
</evidence>
<gene>
    <name evidence="11" type="ORF">DQK91_07855</name>
    <name evidence="10" type="ORF">E8L03_01125</name>
</gene>
<feature type="transmembrane region" description="Helical" evidence="7">
    <location>
        <begin position="242"/>
        <end position="266"/>
    </location>
</feature>
<dbReference type="PANTHER" id="PTHR33932">
    <property type="entry name" value="NA(+)/H(+) ANTIPORTER SUBUNIT B"/>
    <property type="match status" value="1"/>
</dbReference>
<protein>
    <submittedName>
        <fullName evidence="11">Sodium:proton antiporter</fullName>
    </submittedName>
</protein>
<name>A0A6P1ZH50_9BACT</name>
<dbReference type="InterPro" id="IPR050622">
    <property type="entry name" value="CPA3_antiporter_subunitB"/>
</dbReference>
<dbReference type="Pfam" id="PF04039">
    <property type="entry name" value="MnhB"/>
    <property type="match status" value="1"/>
</dbReference>
<comment type="similarity">
    <text evidence="2">Belongs to the CPA3 antiporters (TC 2.A.63) subunit B family.</text>
</comment>
<dbReference type="EMBL" id="CP039543">
    <property type="protein sequence ID" value="QJT07606.1"/>
    <property type="molecule type" value="Genomic_DNA"/>
</dbReference>
<evidence type="ECO:0000313" key="13">
    <source>
        <dbReference type="Proteomes" id="UP000503251"/>
    </source>
</evidence>
<keyword evidence="6 7" id="KW-0472">Membrane</keyword>
<comment type="subcellular location">
    <subcellularLocation>
        <location evidence="1">Cell membrane</location>
        <topology evidence="1">Multi-pass membrane protein</topology>
    </subcellularLocation>
</comment>